<evidence type="ECO:0000256" key="1">
    <source>
        <dbReference type="SAM" id="Coils"/>
    </source>
</evidence>
<dbReference type="Proteomes" id="UP000004245">
    <property type="component" value="Unassembled WGS sequence"/>
</dbReference>
<feature type="domain" description="Tape measure protein N-terminal" evidence="4">
    <location>
        <begin position="195"/>
        <end position="377"/>
    </location>
</feature>
<dbReference type="EMBL" id="ADNW02000008">
    <property type="protein sequence ID" value="EGD24650.1"/>
    <property type="molecule type" value="Genomic_DNA"/>
</dbReference>
<dbReference type="InterPro" id="IPR053058">
    <property type="entry name" value="Mulikevirus_tape_measure"/>
</dbReference>
<dbReference type="RefSeq" id="WP_005513007.1">
    <property type="nucleotide sequence ID" value="NZ_CM001149.1"/>
</dbReference>
<feature type="transmembrane region" description="Helical" evidence="3">
    <location>
        <begin position="708"/>
        <end position="727"/>
    </location>
</feature>
<feature type="transmembrane region" description="Helical" evidence="3">
    <location>
        <begin position="748"/>
        <end position="769"/>
    </location>
</feature>
<dbReference type="HOGENOM" id="CLU_244397_0_0_11"/>
<evidence type="ECO:0000313" key="5">
    <source>
        <dbReference type="EMBL" id="EGD24650.1"/>
    </source>
</evidence>
<sequence length="1609" mass="169649">MNDDVVWVPVLPSLRDFDRELGTKGAEAGKRAGEMTAKAMADAVAKGQASVEKAVAGVEKARNREADAAGKVRIAQAELNKMLQAGEQDTVKLTRAQEKLDAAERKLSEAKTSTSTATKNLATAKKDLESKTKAAARAAEEQGRAVRVAATDMDKGDRSAKSLTGSLASMAKGAGLAAAGFVGFKSIGSILTAGLNRLTTIEDATASMNIILGDTAKATALMEGIKKTVSGTPFNLDQFATAGKNLAAFGIEAEKIPTILRAVGEAAAASGKGAEGVGSVVDALGKMAAQGKVSLDQVWSISDAGVPALQILANGFGVTTDEMQKMISKGAAPAAQAIDILTKGILEGSDGAAGATKSYAGTMESLRGTFNGALGGLKASFARFGAAVLEPFMGLTKNAMTGVASGLDFVTKRIGGAASSVGNGVSQALSPAIDTVKLFIGTLTGNGADVNVPWMNTVIDAGTRVRGVIDDLRAGVAGLWEFITTGNINEGMAKLFDFNMPLLGRLEDLRWLVVDVVNEVTGGVRAMVSAFVDGGTDVTSSGLAGFLERVGLVARGLWDGFQWGLGILREVADFLRGLLSPALKWLQGVVVDLAVSALEGLWAAFQWGLDVIGSVVDVVMSVVDWFTRHKDVAIAIAGVIGAMLLPALASMVFELGLTAVAWGIVAAETAASTVATTAHTVASKASAAASKAWAAGVWLVNAALSANPIVLVIGAIAALVAGIVLAYRHSETFRNIVQKAWEGIKTAAGVAWGFLKGVFAWFGDAFTWIGEKATWLWQNVISPVFGFIGTAARVLMAIIGTVLIAPFLIAWNILSAAIQFAWNTFIKPVFDMWAAVATWLWTSVLQPVWGAIKVALQALGAFFGWVWSSLIKPAWDGLGAGISWVWQNVISPAWNALKAALQGVGAFFGWVWNTLVKPAWDGLGAGISWVWENVIRPAWDGLKAALQAVGDFFGWVWNTLIKPVWDALGAGLNWVWENVIKRAFDGITGGLGIVQDAFSKAVGFIEKVWDGVRAAVAKPIKFVIDSVYNNGIRAAWNKVAGFVGLGELEEYKPDWLGAYASGTSVLPGYSPGRDNMRFVSTDGRAAIDLSGGEGIIRPEVTATLGTHWVDGVNAAAARGGRSGVARYLGGYANGGVVDSLVSLVREHFPMMTITDTYRPGAADHHGSGLAIDFSNGYDSTPEMRGAAQWFHDNYGPQLLELIHSPFDGNIKNGQDVGDGFGYYGADIMAQHRNHVHVAAADPLGDPDGSGGSLLSRAWGAITRGLRWTVEKLFDAVMDPIGNAIPDFGGSMIGQFPRKAFDTLKDKAKEFLLGKADEKSSGSYGGGAEQWRSMMIEAYRNQGYDPTPAKIDAWIRQIASESGGDPNIAQQIVDVNGTGEAAGVGLGQMIPSTWAAYRDPSLPDDRRDPWAMTNAMVRYGEQKYGDSLLDVIGKGHGYDRGGIANGIGLMPKKILEPERVLDPAQTAAWEALVPHLIDVEAAMEMFDGLVSDLDAALAKVPGSAFEEHSRDTLDFFGLGKWGDLLFADQPQAAPVTAEPVADGLTDPDTADTVNESDRTDGPPPVVEAGPRGPLVNIEEALAFDLDELVEKLTRELRHVVLSDGMNGGWD</sequence>
<dbReference type="InterPro" id="IPR023346">
    <property type="entry name" value="Lysozyme-like_dom_sf"/>
</dbReference>
<evidence type="ECO:0000256" key="2">
    <source>
        <dbReference type="SAM" id="MobiDB-lite"/>
    </source>
</evidence>
<keyword evidence="6" id="KW-1185">Reference proteome</keyword>
<evidence type="ECO:0000313" key="6">
    <source>
        <dbReference type="Proteomes" id="UP000004245"/>
    </source>
</evidence>
<dbReference type="Pfam" id="PF20155">
    <property type="entry name" value="TMP_3"/>
    <property type="match status" value="1"/>
</dbReference>
<feature type="transmembrane region" description="Helical" evidence="3">
    <location>
        <begin position="632"/>
        <end position="653"/>
    </location>
</feature>
<reference evidence="5" key="1">
    <citation type="submission" date="2011-01" db="EMBL/GenBank/DDBJ databases">
        <authorList>
            <person name="Muzny D."/>
            <person name="Qin X."/>
            <person name="Buhay C."/>
            <person name="Dugan-Rocha S."/>
            <person name="Ding Y."/>
            <person name="Chen G."/>
            <person name="Hawes A."/>
            <person name="Holder M."/>
            <person name="Jhangiani S."/>
            <person name="Johnson A."/>
            <person name="Khan Z."/>
            <person name="Li Z."/>
            <person name="Liu W."/>
            <person name="Liu X."/>
            <person name="Perez L."/>
            <person name="Shen H."/>
            <person name="Wang Q."/>
            <person name="Watt J."/>
            <person name="Xi L."/>
            <person name="Xin Y."/>
            <person name="Zhou J."/>
            <person name="Deng J."/>
            <person name="Jiang H."/>
            <person name="Liu Y."/>
            <person name="Qu J."/>
            <person name="Song X.-Z."/>
            <person name="Zhang L."/>
            <person name="Villasana D."/>
            <person name="Johnson A."/>
            <person name="Liu J."/>
            <person name="Liyanage D."/>
            <person name="Lorensuhewa L."/>
            <person name="Robinson T."/>
            <person name="Song A."/>
            <person name="Song B.-B."/>
            <person name="Dinh H."/>
            <person name="Thornton R."/>
            <person name="Coyle M."/>
            <person name="Francisco L."/>
            <person name="Jackson L."/>
            <person name="Javaid M."/>
            <person name="Korchina V."/>
            <person name="Kovar C."/>
            <person name="Mata R."/>
            <person name="Mathew T."/>
            <person name="Ngo R."/>
            <person name="Nguyen L."/>
            <person name="Nguyen N."/>
            <person name="Okwuonu G."/>
            <person name="Ongeri F."/>
            <person name="Pham C."/>
            <person name="Simmons D."/>
            <person name="Wilczek-Boney K."/>
            <person name="Hale W."/>
            <person name="Jakkamsetti A."/>
            <person name="Pham P."/>
            <person name="Ruth R."/>
            <person name="San Lucas F."/>
            <person name="Warren J."/>
            <person name="Zhang J."/>
            <person name="Zhao Z."/>
            <person name="Zhou C."/>
            <person name="Zhu D."/>
            <person name="Lee S."/>
            <person name="Bess C."/>
            <person name="Blankenburg K."/>
            <person name="Forbes L."/>
            <person name="Fu Q."/>
            <person name="Gubbala S."/>
            <person name="Hirani K."/>
            <person name="Jayaseelan J.C."/>
            <person name="Lara F."/>
            <person name="Munidasa M."/>
            <person name="Palculict T."/>
            <person name="Patil S."/>
            <person name="Pu L.-L."/>
            <person name="Saada N."/>
            <person name="Tang L."/>
            <person name="Weissenberger G."/>
            <person name="Zhu Y."/>
            <person name="Hemphill L."/>
            <person name="Shang Y."/>
            <person name="Youmans B."/>
            <person name="Ayvaz T."/>
            <person name="Ross M."/>
            <person name="Santibanez J."/>
            <person name="Aqrawi P."/>
            <person name="Gross S."/>
            <person name="Joshi V."/>
            <person name="Fowler G."/>
            <person name="Nazareth L."/>
            <person name="Reid J."/>
            <person name="Worley K."/>
            <person name="Petrosino J."/>
            <person name="Highlander S."/>
            <person name="Gibbs R."/>
        </authorList>
    </citation>
    <scope>NUCLEOTIDE SEQUENCE [LARGE SCALE GENOMIC DNA]</scope>
    <source>
        <strain evidence="5">ATCC 33707</strain>
    </source>
</reference>
<evidence type="ECO:0000256" key="3">
    <source>
        <dbReference type="SAM" id="Phobius"/>
    </source>
</evidence>
<protein>
    <submittedName>
        <fullName evidence="5">Tape measure domain protein</fullName>
    </submittedName>
</protein>
<feature type="transmembrane region" description="Helical" evidence="3">
    <location>
        <begin position="802"/>
        <end position="822"/>
    </location>
</feature>
<dbReference type="PANTHER" id="PTHR38812:SF2">
    <property type="entry name" value="MU-LIKE PROPHAGE FLUMU PROTEIN GP42"/>
    <property type="match status" value="1"/>
</dbReference>
<feature type="region of interest" description="Disordered" evidence="2">
    <location>
        <begin position="1534"/>
        <end position="1570"/>
    </location>
</feature>
<proteinExistence type="predicted"/>
<dbReference type="OrthoDB" id="177147at2"/>
<keyword evidence="3" id="KW-0812">Transmembrane</keyword>
<keyword evidence="3" id="KW-1133">Transmembrane helix</keyword>
<dbReference type="NCBIfam" id="TIGR02675">
    <property type="entry name" value="tape_meas_nterm"/>
    <property type="match status" value="1"/>
</dbReference>
<evidence type="ECO:0000259" key="4">
    <source>
        <dbReference type="Pfam" id="PF20155"/>
    </source>
</evidence>
<gene>
    <name evidence="5" type="ORF">HMPREF0724_11768</name>
</gene>
<dbReference type="SUPFAM" id="SSF53955">
    <property type="entry name" value="Lysozyme-like"/>
    <property type="match status" value="1"/>
</dbReference>
<feature type="coiled-coil region" evidence="1">
    <location>
        <begin position="93"/>
        <end position="141"/>
    </location>
</feature>
<name>E9T067_RHOHA</name>
<organism evidence="5 6">
    <name type="scientific">Prescottella equi ATCC 33707</name>
    <dbReference type="NCBI Taxonomy" id="525370"/>
    <lineage>
        <taxon>Bacteria</taxon>
        <taxon>Bacillati</taxon>
        <taxon>Actinomycetota</taxon>
        <taxon>Actinomycetes</taxon>
        <taxon>Mycobacteriales</taxon>
        <taxon>Nocardiaceae</taxon>
        <taxon>Prescottella</taxon>
    </lineage>
</organism>
<keyword evidence="3" id="KW-0472">Membrane</keyword>
<dbReference type="Gene3D" id="1.10.530.10">
    <property type="match status" value="1"/>
</dbReference>
<dbReference type="InterPro" id="IPR013491">
    <property type="entry name" value="Tape_meas_N"/>
</dbReference>
<dbReference type="PANTHER" id="PTHR38812">
    <property type="entry name" value="MU-LIKE PROPHAGE FLUMU PROTEIN GP42"/>
    <property type="match status" value="1"/>
</dbReference>
<keyword evidence="1" id="KW-0175">Coiled coil</keyword>
<accession>E9T067</accession>
<comment type="caution">
    <text evidence="5">The sequence shown here is derived from an EMBL/GenBank/DDBJ whole genome shotgun (WGS) entry which is preliminary data.</text>
</comment>